<dbReference type="RefSeq" id="WP_031563504.1">
    <property type="nucleotide sequence ID" value="NZ_CAAAIS010000004.1"/>
</dbReference>
<feature type="compositionally biased region" description="Polar residues" evidence="1">
    <location>
        <begin position="37"/>
        <end position="48"/>
    </location>
</feature>
<evidence type="ECO:0000313" key="2">
    <source>
        <dbReference type="EMBL" id="STY30668.1"/>
    </source>
</evidence>
<gene>
    <name evidence="2" type="ORF">NCTC11532_02506</name>
</gene>
<dbReference type="Proteomes" id="UP000255297">
    <property type="component" value="Unassembled WGS sequence"/>
</dbReference>
<organism evidence="2 3">
    <name type="scientific">Legionella wadsworthii</name>
    <dbReference type="NCBI Taxonomy" id="28088"/>
    <lineage>
        <taxon>Bacteria</taxon>
        <taxon>Pseudomonadati</taxon>
        <taxon>Pseudomonadota</taxon>
        <taxon>Gammaproteobacteria</taxon>
        <taxon>Legionellales</taxon>
        <taxon>Legionellaceae</taxon>
        <taxon>Legionella</taxon>
    </lineage>
</organism>
<dbReference type="STRING" id="1122170.GCA_000701265_02550"/>
<proteinExistence type="predicted"/>
<sequence>MSQYSKMLGKLAGPNHSKVSQDQEEMVEDFAVPQLSPKASFSPKSSENLGMENVLKNILGPKRNSPELKK</sequence>
<name>A0A378LTN1_9GAMM</name>
<keyword evidence="3" id="KW-1185">Reference proteome</keyword>
<protein>
    <submittedName>
        <fullName evidence="2">Uncharacterized protein</fullName>
    </submittedName>
</protein>
<dbReference type="EMBL" id="UGPB01000001">
    <property type="protein sequence ID" value="STY30668.1"/>
    <property type="molecule type" value="Genomic_DNA"/>
</dbReference>
<evidence type="ECO:0000313" key="3">
    <source>
        <dbReference type="Proteomes" id="UP000255297"/>
    </source>
</evidence>
<dbReference type="AlphaFoldDB" id="A0A378LTN1"/>
<accession>A0A378LTN1</accession>
<evidence type="ECO:0000256" key="1">
    <source>
        <dbReference type="SAM" id="MobiDB-lite"/>
    </source>
</evidence>
<feature type="region of interest" description="Disordered" evidence="1">
    <location>
        <begin position="1"/>
        <end position="70"/>
    </location>
</feature>
<reference evidence="2 3" key="1">
    <citation type="submission" date="2018-06" db="EMBL/GenBank/DDBJ databases">
        <authorList>
            <consortium name="Pathogen Informatics"/>
            <person name="Doyle S."/>
        </authorList>
    </citation>
    <scope>NUCLEOTIDE SEQUENCE [LARGE SCALE GENOMIC DNA]</scope>
    <source>
        <strain evidence="2 3">NCTC11532</strain>
    </source>
</reference>